<dbReference type="EMBL" id="PGTN01000010">
    <property type="protein sequence ID" value="PJF48617.1"/>
    <property type="molecule type" value="Genomic_DNA"/>
</dbReference>
<gene>
    <name evidence="1" type="ORF">CUN48_02725</name>
</gene>
<accession>A0A2M8QFN2</accession>
<evidence type="ECO:0000313" key="1">
    <source>
        <dbReference type="EMBL" id="PJF48617.1"/>
    </source>
</evidence>
<proteinExistence type="predicted"/>
<comment type="caution">
    <text evidence="1">The sequence shown here is derived from an EMBL/GenBank/DDBJ whole genome shotgun (WGS) entry which is preliminary data.</text>
</comment>
<dbReference type="InterPro" id="IPR035959">
    <property type="entry name" value="RutC-like_sf"/>
</dbReference>
<dbReference type="Proteomes" id="UP000230790">
    <property type="component" value="Unassembled WGS sequence"/>
</dbReference>
<organism evidence="1 2">
    <name type="scientific">Candidatus Thermofonsia Clade 3 bacterium</name>
    <dbReference type="NCBI Taxonomy" id="2364212"/>
    <lineage>
        <taxon>Bacteria</taxon>
        <taxon>Bacillati</taxon>
        <taxon>Chloroflexota</taxon>
        <taxon>Candidatus Thermofontia</taxon>
        <taxon>Candidatus Thermofonsia Clade 3</taxon>
    </lineage>
</organism>
<evidence type="ECO:0008006" key="3">
    <source>
        <dbReference type="Google" id="ProtNLM"/>
    </source>
</evidence>
<dbReference type="SUPFAM" id="SSF55298">
    <property type="entry name" value="YjgF-like"/>
    <property type="match status" value="1"/>
</dbReference>
<protein>
    <recommendedName>
        <fullName evidence="3">RidA family protein</fullName>
    </recommendedName>
</protein>
<sequence length="251" mass="27492">MIHRPEGNFSYLAGGGAFCRGVRADAGFVLVHATFRRVIPVAQAFEAIRRHLESVGRPMAALCGAEVRVPQPLTFESFSAFNQDYIALLDQYGLRQDGRATMTRTNVAPLPATIAPSEPGLFAFTYTAPRTRADDRKAFIVSGAGELKDGPPTRESIVRVGETTPDAMREKAKFVMASIEGTLKALGATWDDATQVNLYTAHIEGGYLDETVFAHIGPAGHYGLHWMYSKPPIQEVEFELDVRGTSEELFL</sequence>
<name>A0A2M8QFN2_9CHLR</name>
<reference evidence="1 2" key="1">
    <citation type="submission" date="2017-11" db="EMBL/GenBank/DDBJ databases">
        <title>Evolution of Phototrophy in the Chloroflexi Phylum Driven by Horizontal Gene Transfer.</title>
        <authorList>
            <person name="Ward L.M."/>
            <person name="Hemp J."/>
            <person name="Shih P.M."/>
            <person name="Mcglynn S.E."/>
            <person name="Fischer W."/>
        </authorList>
    </citation>
    <scope>NUCLEOTIDE SEQUENCE [LARGE SCALE GENOMIC DNA]</scope>
    <source>
        <strain evidence="1">JP3_7</strain>
    </source>
</reference>
<dbReference type="AlphaFoldDB" id="A0A2M8QFN2"/>
<evidence type="ECO:0000313" key="2">
    <source>
        <dbReference type="Proteomes" id="UP000230790"/>
    </source>
</evidence>